<evidence type="ECO:0000313" key="2">
    <source>
        <dbReference type="EMBL" id="KAI1697029.1"/>
    </source>
</evidence>
<proteinExistence type="predicted"/>
<keyword evidence="1" id="KW-0732">Signal</keyword>
<feature type="signal peptide" evidence="1">
    <location>
        <begin position="1"/>
        <end position="21"/>
    </location>
</feature>
<evidence type="ECO:0000256" key="1">
    <source>
        <dbReference type="SAM" id="SignalP"/>
    </source>
</evidence>
<evidence type="ECO:0000313" key="3">
    <source>
        <dbReference type="Proteomes" id="UP001201812"/>
    </source>
</evidence>
<dbReference type="EMBL" id="JAKKPZ010000292">
    <property type="protein sequence ID" value="KAI1697029.1"/>
    <property type="molecule type" value="Genomic_DNA"/>
</dbReference>
<dbReference type="Proteomes" id="UP001201812">
    <property type="component" value="Unassembled WGS sequence"/>
</dbReference>
<keyword evidence="3" id="KW-1185">Reference proteome</keyword>
<dbReference type="AlphaFoldDB" id="A0AAD4MNY8"/>
<sequence length="132" mass="14157">MYRLTILILLFCYSIYQSADAQSAACAAGERRSCGICLTLRINGLCGNAVCMKKGIDDCNEQDKLLNRCPASLFGPPPKQLLASSGKDKAAQECCVKCCSDEMASSFCSDTGGLEPPEDMVTVPGMPPKLHR</sequence>
<name>A0AAD4MNY8_9BILA</name>
<protein>
    <submittedName>
        <fullName evidence="2">Uncharacterized protein</fullName>
    </submittedName>
</protein>
<feature type="chain" id="PRO_5041919987" evidence="1">
    <location>
        <begin position="22"/>
        <end position="132"/>
    </location>
</feature>
<reference evidence="2" key="1">
    <citation type="submission" date="2022-01" db="EMBL/GenBank/DDBJ databases">
        <title>Genome Sequence Resource for Two Populations of Ditylenchus destructor, the Migratory Endoparasitic Phytonematode.</title>
        <authorList>
            <person name="Zhang H."/>
            <person name="Lin R."/>
            <person name="Xie B."/>
        </authorList>
    </citation>
    <scope>NUCLEOTIDE SEQUENCE</scope>
    <source>
        <strain evidence="2">BazhouSP</strain>
    </source>
</reference>
<organism evidence="2 3">
    <name type="scientific">Ditylenchus destructor</name>
    <dbReference type="NCBI Taxonomy" id="166010"/>
    <lineage>
        <taxon>Eukaryota</taxon>
        <taxon>Metazoa</taxon>
        <taxon>Ecdysozoa</taxon>
        <taxon>Nematoda</taxon>
        <taxon>Chromadorea</taxon>
        <taxon>Rhabditida</taxon>
        <taxon>Tylenchina</taxon>
        <taxon>Tylenchomorpha</taxon>
        <taxon>Sphaerularioidea</taxon>
        <taxon>Anguinidae</taxon>
        <taxon>Anguininae</taxon>
        <taxon>Ditylenchus</taxon>
    </lineage>
</organism>
<accession>A0AAD4MNY8</accession>
<gene>
    <name evidence="2" type="ORF">DdX_18738</name>
</gene>
<comment type="caution">
    <text evidence="2">The sequence shown here is derived from an EMBL/GenBank/DDBJ whole genome shotgun (WGS) entry which is preliminary data.</text>
</comment>